<evidence type="ECO:0000256" key="1">
    <source>
        <dbReference type="SAM" id="MobiDB-lite"/>
    </source>
</evidence>
<dbReference type="AlphaFoldDB" id="A0A5J5G0S5"/>
<dbReference type="OrthoDB" id="9808545at2"/>
<comment type="caution">
    <text evidence="2">The sequence shown here is derived from an EMBL/GenBank/DDBJ whole genome shotgun (WGS) entry which is preliminary data.</text>
</comment>
<dbReference type="RefSeq" id="WP_150458976.1">
    <property type="nucleotide sequence ID" value="NZ_VYKK01000021.1"/>
</dbReference>
<sequence>MNPSFEPVTPASSGGIQDGGAVQPESGGPAGSAGRRKRPAPDPLLTDALLARLGDLLGAADTLGRYAALGAEEKIKASFLASAEDKHGSDWSCLASDAVRRQVPLLFQAVAGVLEGKSGYLMQSSAEINREGFGRGLVYSGRVILVIKSLRAGFPFPFVSLEKTLAYGTACVQEGLAFLDRYKRIAEGGGLLHMEG</sequence>
<protein>
    <submittedName>
        <fullName evidence="2">DUF269 domain-containing protein</fullName>
    </submittedName>
</protein>
<keyword evidence="3" id="KW-1185">Reference proteome</keyword>
<accession>A0A5J5G0S5</accession>
<proteinExistence type="predicted"/>
<evidence type="ECO:0000313" key="3">
    <source>
        <dbReference type="Proteomes" id="UP000367750"/>
    </source>
</evidence>
<reference evidence="2 3" key="1">
    <citation type="submission" date="2019-09" db="EMBL/GenBank/DDBJ databases">
        <title>Bacillus ochoae sp. nov., Paenibacillus whitsoniae sp. nov., Paenibacillus spiritus sp. nov. Isolated from the Mars Exploration Rover during spacecraft assembly.</title>
        <authorList>
            <person name="Seuylemezian A."/>
            <person name="Vaishampayan P."/>
        </authorList>
    </citation>
    <scope>NUCLEOTIDE SEQUENCE [LARGE SCALE GENOMIC DNA]</scope>
    <source>
        <strain evidence="2 3">MER_111</strain>
    </source>
</reference>
<evidence type="ECO:0000313" key="2">
    <source>
        <dbReference type="EMBL" id="KAA9000347.1"/>
    </source>
</evidence>
<dbReference type="Gene3D" id="1.10.3100.20">
    <property type="entry name" value="Protein of unknown function DUF269"/>
    <property type="match status" value="1"/>
</dbReference>
<dbReference type="Proteomes" id="UP000367750">
    <property type="component" value="Unassembled WGS sequence"/>
</dbReference>
<dbReference type="EMBL" id="VYKK01000021">
    <property type="protein sequence ID" value="KAA9000347.1"/>
    <property type="molecule type" value="Genomic_DNA"/>
</dbReference>
<name>A0A5J5G0S5_9BACL</name>
<dbReference type="Pfam" id="PF03270">
    <property type="entry name" value="DUF269"/>
    <property type="match status" value="1"/>
</dbReference>
<organism evidence="2 3">
    <name type="scientific">Paenibacillus spiritus</name>
    <dbReference type="NCBI Taxonomy" id="2496557"/>
    <lineage>
        <taxon>Bacteria</taxon>
        <taxon>Bacillati</taxon>
        <taxon>Bacillota</taxon>
        <taxon>Bacilli</taxon>
        <taxon>Bacillales</taxon>
        <taxon>Paenibacillaceae</taxon>
        <taxon>Paenibacillus</taxon>
    </lineage>
</organism>
<feature type="region of interest" description="Disordered" evidence="1">
    <location>
        <begin position="1"/>
        <end position="41"/>
    </location>
</feature>
<gene>
    <name evidence="2" type="ORF">F4V43_14520</name>
</gene>
<dbReference type="InterPro" id="IPR004952">
    <property type="entry name" value="NifX-assoc_nitrogen_fix"/>
</dbReference>